<evidence type="ECO:0000313" key="1">
    <source>
        <dbReference type="EMBL" id="KAF0502811.1"/>
    </source>
</evidence>
<keyword evidence="2" id="KW-1185">Reference proteome</keyword>
<sequence>MSPKNDYPLKLSGEELNGKEKKLHRLAGKYFETYQKWNINSFLDYLNDKGCSHKFPLIVKKEIFMSWLEKKLECGKINAQVYLSLLRETKKKNSEAISFRSLIKTESRLVIILILMITLSKTLQERPKKLCALRTFHYMTSPVTDTFIKLKTKNRVIYTKLEERKAWADV</sequence>
<dbReference type="OrthoDB" id="10553784at2759"/>
<dbReference type="EMBL" id="WTPW01000522">
    <property type="protein sequence ID" value="KAF0502811.1"/>
    <property type="molecule type" value="Genomic_DNA"/>
</dbReference>
<evidence type="ECO:0000313" key="2">
    <source>
        <dbReference type="Proteomes" id="UP000439903"/>
    </source>
</evidence>
<dbReference type="Proteomes" id="UP000439903">
    <property type="component" value="Unassembled WGS sequence"/>
</dbReference>
<dbReference type="AlphaFoldDB" id="A0A8H4AJH8"/>
<protein>
    <submittedName>
        <fullName evidence="1">Uncharacterized protein</fullName>
    </submittedName>
</protein>
<proteinExistence type="predicted"/>
<gene>
    <name evidence="1" type="ORF">F8M41_019780</name>
</gene>
<organism evidence="1 2">
    <name type="scientific">Gigaspora margarita</name>
    <dbReference type="NCBI Taxonomy" id="4874"/>
    <lineage>
        <taxon>Eukaryota</taxon>
        <taxon>Fungi</taxon>
        <taxon>Fungi incertae sedis</taxon>
        <taxon>Mucoromycota</taxon>
        <taxon>Glomeromycotina</taxon>
        <taxon>Glomeromycetes</taxon>
        <taxon>Diversisporales</taxon>
        <taxon>Gigasporaceae</taxon>
        <taxon>Gigaspora</taxon>
    </lineage>
</organism>
<name>A0A8H4AJH8_GIGMA</name>
<accession>A0A8H4AJH8</accession>
<reference evidence="1 2" key="1">
    <citation type="journal article" date="2019" name="Environ. Microbiol.">
        <title>At the nexus of three kingdoms: the genome of the mycorrhizal fungus Gigaspora margarita provides insights into plant, endobacterial and fungal interactions.</title>
        <authorList>
            <person name="Venice F."/>
            <person name="Ghignone S."/>
            <person name="Salvioli di Fossalunga A."/>
            <person name="Amselem J."/>
            <person name="Novero M."/>
            <person name="Xianan X."/>
            <person name="Sedzielewska Toro K."/>
            <person name="Morin E."/>
            <person name="Lipzen A."/>
            <person name="Grigoriev I.V."/>
            <person name="Henrissat B."/>
            <person name="Martin F.M."/>
            <person name="Bonfante P."/>
        </authorList>
    </citation>
    <scope>NUCLEOTIDE SEQUENCE [LARGE SCALE GENOMIC DNA]</scope>
    <source>
        <strain evidence="1 2">BEG34</strain>
    </source>
</reference>
<comment type="caution">
    <text evidence="1">The sequence shown here is derived from an EMBL/GenBank/DDBJ whole genome shotgun (WGS) entry which is preliminary data.</text>
</comment>